<organism evidence="1 2">
    <name type="scientific">Microbacterium marinilacus</name>
    <dbReference type="NCBI Taxonomy" id="415209"/>
    <lineage>
        <taxon>Bacteria</taxon>
        <taxon>Bacillati</taxon>
        <taxon>Actinomycetota</taxon>
        <taxon>Actinomycetes</taxon>
        <taxon>Micrococcales</taxon>
        <taxon>Microbacteriaceae</taxon>
        <taxon>Microbacterium</taxon>
    </lineage>
</organism>
<keyword evidence="2" id="KW-1185">Reference proteome</keyword>
<proteinExistence type="predicted"/>
<name>A0ABP7BSD2_9MICO</name>
<gene>
    <name evidence="1" type="ORF">GCM10022202_31670</name>
</gene>
<dbReference type="Proteomes" id="UP001410795">
    <property type="component" value="Unassembled WGS sequence"/>
</dbReference>
<comment type="caution">
    <text evidence="1">The sequence shown here is derived from an EMBL/GenBank/DDBJ whole genome shotgun (WGS) entry which is preliminary data.</text>
</comment>
<dbReference type="RefSeq" id="WP_221858384.1">
    <property type="nucleotide sequence ID" value="NZ_BAAAYV010000025.1"/>
</dbReference>
<evidence type="ECO:0000313" key="2">
    <source>
        <dbReference type="Proteomes" id="UP001410795"/>
    </source>
</evidence>
<reference evidence="2" key="1">
    <citation type="journal article" date="2019" name="Int. J. Syst. Evol. Microbiol.">
        <title>The Global Catalogue of Microorganisms (GCM) 10K type strain sequencing project: providing services to taxonomists for standard genome sequencing and annotation.</title>
        <authorList>
            <consortium name="The Broad Institute Genomics Platform"/>
            <consortium name="The Broad Institute Genome Sequencing Center for Infectious Disease"/>
            <person name="Wu L."/>
            <person name="Ma J."/>
        </authorList>
    </citation>
    <scope>NUCLEOTIDE SEQUENCE [LARGE SCALE GENOMIC DNA]</scope>
    <source>
        <strain evidence="2">JCM 16546</strain>
    </source>
</reference>
<accession>A0ABP7BSD2</accession>
<dbReference type="InterPro" id="IPR029056">
    <property type="entry name" value="Ribokinase-like"/>
</dbReference>
<sequence length="48" mass="4910">MPEDDGLDFSLSWTVPDPTGIAQVSVPDGGENSIVVVPGVNAVADLND</sequence>
<evidence type="ECO:0000313" key="1">
    <source>
        <dbReference type="EMBL" id="GAA3667316.1"/>
    </source>
</evidence>
<dbReference type="SUPFAM" id="SSF53613">
    <property type="entry name" value="Ribokinase-like"/>
    <property type="match status" value="1"/>
</dbReference>
<protein>
    <submittedName>
        <fullName evidence="1">Uncharacterized protein</fullName>
    </submittedName>
</protein>
<dbReference type="EMBL" id="BAAAYV010000025">
    <property type="protein sequence ID" value="GAA3667316.1"/>
    <property type="molecule type" value="Genomic_DNA"/>
</dbReference>